<dbReference type="Proteomes" id="UP000492820">
    <property type="component" value="Unassembled WGS sequence"/>
</dbReference>
<feature type="domain" description="Complex 1 LYR protein" evidence="1">
    <location>
        <begin position="8"/>
        <end position="53"/>
    </location>
</feature>
<evidence type="ECO:0000313" key="3">
    <source>
        <dbReference type="Proteomes" id="UP000492820"/>
    </source>
</evidence>
<reference evidence="4" key="3">
    <citation type="submission" date="2020-10" db="UniProtKB">
        <authorList>
            <consortium name="WormBaseParasite"/>
        </authorList>
    </citation>
    <scope>IDENTIFICATION</scope>
</reference>
<name>A0A068WRI2_ECHGR</name>
<protein>
    <submittedName>
        <fullName evidence="2 4">Complex1_LYR domain containing protein</fullName>
    </submittedName>
</protein>
<evidence type="ECO:0000259" key="1">
    <source>
        <dbReference type="Pfam" id="PF05347"/>
    </source>
</evidence>
<proteinExistence type="predicted"/>
<dbReference type="AlphaFoldDB" id="A0A068WRI2"/>
<dbReference type="InterPro" id="IPR008011">
    <property type="entry name" value="Complex1_LYR_dom"/>
</dbReference>
<evidence type="ECO:0000313" key="4">
    <source>
        <dbReference type="WBParaSite" id="EgrG_001192410"/>
    </source>
</evidence>
<accession>A0A068WRI2</accession>
<evidence type="ECO:0000313" key="2">
    <source>
        <dbReference type="EMBL" id="CDS22749.1"/>
    </source>
</evidence>
<dbReference type="EMBL" id="LK028587">
    <property type="protein sequence ID" value="CDS22749.1"/>
    <property type="molecule type" value="Genomic_DNA"/>
</dbReference>
<dbReference type="WBParaSite" id="EgrG_001192410">
    <property type="protein sequence ID" value="EgrG_001192410"/>
    <property type="gene ID" value="EgrG_001192410"/>
</dbReference>
<gene>
    <name evidence="2" type="ORF">EgrG_001192410</name>
</gene>
<reference evidence="2" key="2">
    <citation type="submission" date="2014-06" db="EMBL/GenBank/DDBJ databases">
        <authorList>
            <person name="Aslett M."/>
        </authorList>
    </citation>
    <scope>NUCLEOTIDE SEQUENCE</scope>
</reference>
<dbReference type="Pfam" id="PF05347">
    <property type="entry name" value="Complex1_LYR"/>
    <property type="match status" value="1"/>
</dbReference>
<sequence>MPSRVESLELFRFLVKYIRTLEHTDQRYLLNRVRAEFRRSNEVNDPAYTEFLFEVN</sequence>
<reference evidence="2 3" key="1">
    <citation type="journal article" date="2013" name="Nature">
        <title>The genomes of four tapeworm species reveal adaptations to parasitism.</title>
        <authorList>
            <person name="Tsai I.J."/>
            <person name="Zarowiecki M."/>
            <person name="Holroyd N."/>
            <person name="Garciarrubio A."/>
            <person name="Sanchez-Flores A."/>
            <person name="Brooks K.L."/>
            <person name="Tracey A."/>
            <person name="Bobes R.J."/>
            <person name="Fragoso G."/>
            <person name="Sciutto E."/>
            <person name="Aslett M."/>
            <person name="Beasley H."/>
            <person name="Bennett H.M."/>
            <person name="Cai J."/>
            <person name="Camicia F."/>
            <person name="Clark R."/>
            <person name="Cucher M."/>
            <person name="De Silva N."/>
            <person name="Day T.A."/>
            <person name="Deplazes P."/>
            <person name="Estrada K."/>
            <person name="Fernandez C."/>
            <person name="Holland P.W."/>
            <person name="Hou J."/>
            <person name="Hu S."/>
            <person name="Huckvale T."/>
            <person name="Hung S.S."/>
            <person name="Kamenetzky L."/>
            <person name="Keane J.A."/>
            <person name="Kiss F."/>
            <person name="Koziol U."/>
            <person name="Lambert O."/>
            <person name="Liu K."/>
            <person name="Luo X."/>
            <person name="Luo Y."/>
            <person name="Macchiaroli N."/>
            <person name="Nichol S."/>
            <person name="Paps J."/>
            <person name="Parkinson J."/>
            <person name="Pouchkina-Stantcheva N."/>
            <person name="Riddiford N."/>
            <person name="Rosenzvit M."/>
            <person name="Salinas G."/>
            <person name="Wasmuth J.D."/>
            <person name="Zamanian M."/>
            <person name="Zheng Y."/>
            <person name="Cai X."/>
            <person name="Soberon X."/>
            <person name="Olson P.D."/>
            <person name="Laclette J.P."/>
            <person name="Brehm K."/>
            <person name="Berriman M."/>
            <person name="Garciarrubio A."/>
            <person name="Bobes R.J."/>
            <person name="Fragoso G."/>
            <person name="Sanchez-Flores A."/>
            <person name="Estrada K."/>
            <person name="Cevallos M.A."/>
            <person name="Morett E."/>
            <person name="Gonzalez V."/>
            <person name="Portillo T."/>
            <person name="Ochoa-Leyva A."/>
            <person name="Jose M.V."/>
            <person name="Sciutto E."/>
            <person name="Landa A."/>
            <person name="Jimenez L."/>
            <person name="Valdes V."/>
            <person name="Carrero J.C."/>
            <person name="Larralde C."/>
            <person name="Morales-Montor J."/>
            <person name="Limon-Lason J."/>
            <person name="Soberon X."/>
            <person name="Laclette J.P."/>
        </authorList>
    </citation>
    <scope>NUCLEOTIDE SEQUENCE [LARGE SCALE GENOMIC DNA]</scope>
</reference>
<organism evidence="2">
    <name type="scientific">Echinococcus granulosus</name>
    <name type="common">Hydatid tapeworm</name>
    <dbReference type="NCBI Taxonomy" id="6210"/>
    <lineage>
        <taxon>Eukaryota</taxon>
        <taxon>Metazoa</taxon>
        <taxon>Spiralia</taxon>
        <taxon>Lophotrochozoa</taxon>
        <taxon>Platyhelminthes</taxon>
        <taxon>Cestoda</taxon>
        <taxon>Eucestoda</taxon>
        <taxon>Cyclophyllidea</taxon>
        <taxon>Taeniidae</taxon>
        <taxon>Echinococcus</taxon>
        <taxon>Echinococcus granulosus group</taxon>
    </lineage>
</organism>